<dbReference type="InterPro" id="IPR010690">
    <property type="entry name" value="YqfD"/>
</dbReference>
<evidence type="ECO:0000313" key="3">
    <source>
        <dbReference type="Proteomes" id="UP001387364"/>
    </source>
</evidence>
<evidence type="ECO:0000313" key="2">
    <source>
        <dbReference type="EMBL" id="WXB92071.1"/>
    </source>
</evidence>
<keyword evidence="1" id="KW-0812">Transmembrane</keyword>
<feature type="transmembrane region" description="Helical" evidence="1">
    <location>
        <begin position="90"/>
        <end position="110"/>
    </location>
</feature>
<proteinExistence type="predicted"/>
<dbReference type="EMBL" id="CP147404">
    <property type="protein sequence ID" value="WXB92071.1"/>
    <property type="molecule type" value="Genomic_DNA"/>
</dbReference>
<keyword evidence="3" id="KW-1185">Reference proteome</keyword>
<dbReference type="NCBIfam" id="TIGR02876">
    <property type="entry name" value="spore_yqfD"/>
    <property type="match status" value="1"/>
</dbReference>
<keyword evidence="1" id="KW-1133">Transmembrane helix</keyword>
<dbReference type="RefSeq" id="WP_338750190.1">
    <property type="nucleotide sequence ID" value="NZ_CP147404.1"/>
</dbReference>
<dbReference type="Pfam" id="PF06898">
    <property type="entry name" value="YqfD"/>
    <property type="match status" value="1"/>
</dbReference>
<protein>
    <submittedName>
        <fullName evidence="2">Sporulation protein YqfD</fullName>
    </submittedName>
</protein>
<gene>
    <name evidence="2" type="primary">yqfD</name>
    <name evidence="2" type="ORF">WDJ61_12505</name>
</gene>
<dbReference type="Proteomes" id="UP001387364">
    <property type="component" value="Chromosome"/>
</dbReference>
<keyword evidence="1" id="KW-0472">Membrane</keyword>
<name>A0ABZ2N3U7_9BACI</name>
<dbReference type="PIRSF" id="PIRSF029895">
    <property type="entry name" value="SpoIV"/>
    <property type="match status" value="1"/>
</dbReference>
<organism evidence="2 3">
    <name type="scientific">Bacillus kandeliae</name>
    <dbReference type="NCBI Taxonomy" id="3129297"/>
    <lineage>
        <taxon>Bacteria</taxon>
        <taxon>Bacillati</taxon>
        <taxon>Bacillota</taxon>
        <taxon>Bacilli</taxon>
        <taxon>Bacillales</taxon>
        <taxon>Bacillaceae</taxon>
        <taxon>Bacillus</taxon>
    </lineage>
</organism>
<evidence type="ECO:0000256" key="1">
    <source>
        <dbReference type="SAM" id="Phobius"/>
    </source>
</evidence>
<reference evidence="2 3" key="1">
    <citation type="submission" date="2024-02" db="EMBL/GenBank/DDBJ databases">
        <title>Seven novel Bacillus-like species.</title>
        <authorList>
            <person name="Liu G."/>
        </authorList>
    </citation>
    <scope>NUCLEOTIDE SEQUENCE [LARGE SCALE GENOMIC DNA]</scope>
    <source>
        <strain evidence="2 3">FJAT-52991</strain>
    </source>
</reference>
<sequence length="410" mass="47044">MNNQWLVFFRGVVHVKIIGPGAERFLNQLIRSRIPLWQVKRQEMGTITFSLSLHHVQDLRKCARDFEGKVFFLKGEGLPFLLKRMLKSSGFIIGMVAFLVLVLLLSNVVWRIDINGASPEMEHKIRKELDRIGIEKGRLIFSLDDPEMVQKKLFHEVDGLTWIGVELRGSTYHFQVVEKNAPKEKQTNDSQHLVAKKDAVIVNMFVEKGQAVVKRNQFVRKGQLLVSGYIGDEKKSKKVSAAGKVYGETWYKTVVELPLTTDFNTLTGLNVRKHYIKVDRFKLKVWGFKEPAFANAQLEDKEYPISFLGMKLPINYIEKSYYESEQVQRSYTENEAKTQALQAARKDLQAQLSEKAKISGEKILHNQIKNGKVKLIVHFQVLEDIAVGQSITQGDIENARRKKHNEPPAR</sequence>
<accession>A0ABZ2N3U7</accession>